<reference evidence="2 3" key="1">
    <citation type="submission" date="2017-10" db="EMBL/GenBank/DDBJ databases">
        <title>Bacillus sp. nov., a halophilic bacterium isolated from a Keqin Lake.</title>
        <authorList>
            <person name="Wang H."/>
        </authorList>
    </citation>
    <scope>NUCLEOTIDE SEQUENCE [LARGE SCALE GENOMIC DNA]</scope>
    <source>
        <strain evidence="2 3">KCTC 13187</strain>
    </source>
</reference>
<dbReference type="Proteomes" id="UP000281498">
    <property type="component" value="Unassembled WGS sequence"/>
</dbReference>
<dbReference type="Gene3D" id="3.40.50.1820">
    <property type="entry name" value="alpha/beta hydrolase"/>
    <property type="match status" value="1"/>
</dbReference>
<evidence type="ECO:0000259" key="1">
    <source>
        <dbReference type="Pfam" id="PF12146"/>
    </source>
</evidence>
<dbReference type="SUPFAM" id="SSF53474">
    <property type="entry name" value="alpha/beta-Hydrolases"/>
    <property type="match status" value="1"/>
</dbReference>
<comment type="caution">
    <text evidence="2">The sequence shown here is derived from an EMBL/GenBank/DDBJ whole genome shotgun (WGS) entry which is preliminary data.</text>
</comment>
<dbReference type="PANTHER" id="PTHR43358">
    <property type="entry name" value="ALPHA/BETA-HYDROLASE"/>
    <property type="match status" value="1"/>
</dbReference>
<gene>
    <name evidence="2" type="ORF">CR203_15240</name>
</gene>
<evidence type="ECO:0000313" key="3">
    <source>
        <dbReference type="Proteomes" id="UP000281498"/>
    </source>
</evidence>
<dbReference type="InterPro" id="IPR022742">
    <property type="entry name" value="Hydrolase_4"/>
</dbReference>
<evidence type="ECO:0000313" key="2">
    <source>
        <dbReference type="EMBL" id="RKL66661.1"/>
    </source>
</evidence>
<proteinExistence type="predicted"/>
<keyword evidence="3" id="KW-1185">Reference proteome</keyword>
<dbReference type="OrthoDB" id="9776685at2"/>
<dbReference type="AlphaFoldDB" id="A0A3A9K8F9"/>
<dbReference type="GO" id="GO:0016787">
    <property type="term" value="F:hydrolase activity"/>
    <property type="evidence" value="ECO:0007669"/>
    <property type="project" value="UniProtKB-KW"/>
</dbReference>
<dbReference type="EMBL" id="PDOE01000006">
    <property type="protein sequence ID" value="RKL66661.1"/>
    <property type="molecule type" value="Genomic_DNA"/>
</dbReference>
<feature type="domain" description="Serine aminopeptidase S33" evidence="1">
    <location>
        <begin position="77"/>
        <end position="180"/>
    </location>
</feature>
<dbReference type="InterPro" id="IPR052920">
    <property type="entry name" value="DNA-binding_regulatory"/>
</dbReference>
<dbReference type="InterPro" id="IPR029058">
    <property type="entry name" value="AB_hydrolase_fold"/>
</dbReference>
<keyword evidence="2" id="KW-0378">Hydrolase</keyword>
<accession>A0A3A9K8F9</accession>
<dbReference type="Pfam" id="PF12146">
    <property type="entry name" value="Hydrolase_4"/>
    <property type="match status" value="2"/>
</dbReference>
<protein>
    <submittedName>
        <fullName evidence="2">Alpha/beta hydrolase</fullName>
    </submittedName>
</protein>
<organism evidence="2 3">
    <name type="scientific">Salipaludibacillus neizhouensis</name>
    <dbReference type="NCBI Taxonomy" id="885475"/>
    <lineage>
        <taxon>Bacteria</taxon>
        <taxon>Bacillati</taxon>
        <taxon>Bacillota</taxon>
        <taxon>Bacilli</taxon>
        <taxon>Bacillales</taxon>
        <taxon>Bacillaceae</taxon>
    </lineage>
</organism>
<sequence length="298" mass="33516">MIGGDYFYREAVKRGTEVELHREEDAIPAMVNEKNEDMINEAATWYEEQNFEKRTITTYDDLILEADFLKNEESTGKAVILAHGFRSQRADMSDFVQFYHEQGFDILIPDSRGHGESEGDYIGFGWHDRLDYQKWIKELIDEENSSDIFLHGVSMGAGTVLMTSGEDLPNEVKGVIADSGYTSAEDILTYQLQQIYQLPAFPIIQITSGLTNVRAGFSFGEASAVAQAAKNTRPLFIIHGEADELVPTAMADEIYEAAGGDKTLWTVPGAGHVKSYTVETVEYQDRLMKFFEESMKNN</sequence>
<feature type="domain" description="Serine aminopeptidase S33" evidence="1">
    <location>
        <begin position="222"/>
        <end position="272"/>
    </location>
</feature>
<name>A0A3A9K8F9_9BACI</name>
<dbReference type="PANTHER" id="PTHR43358:SF4">
    <property type="entry name" value="ALPHA_BETA HYDROLASE FOLD-1 DOMAIN-CONTAINING PROTEIN"/>
    <property type="match status" value="1"/>
</dbReference>